<dbReference type="RefSeq" id="WP_264775656.1">
    <property type="nucleotide sequence ID" value="NZ_AP026560.1"/>
</dbReference>
<keyword evidence="4" id="KW-1185">Reference proteome</keyword>
<dbReference type="Pfam" id="PF05163">
    <property type="entry name" value="DinB"/>
    <property type="match status" value="1"/>
</dbReference>
<dbReference type="Gene3D" id="1.20.120.450">
    <property type="entry name" value="dinb family like domain"/>
    <property type="match status" value="1"/>
</dbReference>
<gene>
    <name evidence="3" type="ORF">DAETH_29540</name>
</gene>
<dbReference type="InterPro" id="IPR034660">
    <property type="entry name" value="DinB/YfiT-like"/>
</dbReference>
<name>A0ABN6RHZ5_9DEIO</name>
<sequence>MTTVMAGKLAGALTTVEANRRVNDVLCAHPTPEMMRAQTPGGGMTHMAGVTRGWLSQLDEGTAAPLPILHDDTREDAFVTQEDPARAVWGMALETAITAGGTGNLSHPSTAQFVTHMLIHDAHHRGQILLALKVNGFPLPDEDAMWGTLRGE</sequence>
<evidence type="ECO:0000313" key="3">
    <source>
        <dbReference type="EMBL" id="BDP42985.1"/>
    </source>
</evidence>
<organism evidence="3 4">
    <name type="scientific">Deinococcus aetherius</name>
    <dbReference type="NCBI Taxonomy" id="200252"/>
    <lineage>
        <taxon>Bacteria</taxon>
        <taxon>Thermotogati</taxon>
        <taxon>Deinococcota</taxon>
        <taxon>Deinococci</taxon>
        <taxon>Deinococcales</taxon>
        <taxon>Deinococcaceae</taxon>
        <taxon>Deinococcus</taxon>
    </lineage>
</organism>
<dbReference type="Proteomes" id="UP001064971">
    <property type="component" value="Chromosome"/>
</dbReference>
<evidence type="ECO:0000256" key="1">
    <source>
        <dbReference type="ARBA" id="ARBA00008635"/>
    </source>
</evidence>
<protein>
    <submittedName>
        <fullName evidence="3">Damage-inducible protein DinB</fullName>
    </submittedName>
</protein>
<evidence type="ECO:0000313" key="4">
    <source>
        <dbReference type="Proteomes" id="UP001064971"/>
    </source>
</evidence>
<proteinExistence type="inferred from homology"/>
<dbReference type="InterPro" id="IPR007837">
    <property type="entry name" value="DinB"/>
</dbReference>
<dbReference type="SUPFAM" id="SSF109854">
    <property type="entry name" value="DinB/YfiT-like putative metalloenzymes"/>
    <property type="match status" value="1"/>
</dbReference>
<accession>A0ABN6RHZ5</accession>
<comment type="similarity">
    <text evidence="1">Belongs to the DinB family.</text>
</comment>
<reference evidence="3" key="1">
    <citation type="submission" date="2022-07" db="EMBL/GenBank/DDBJ databases">
        <title>Complete Genome Sequence of the Radioresistant Bacterium Deinococcus aetherius ST0316, Isolated from the Air Dust collected in Lower Stratosphere above Japan.</title>
        <authorList>
            <person name="Satoh K."/>
            <person name="Hagiwara K."/>
            <person name="Katsumata K."/>
            <person name="Kubo A."/>
            <person name="Yokobori S."/>
            <person name="Yamagishi A."/>
            <person name="Oono Y."/>
            <person name="Narumi I."/>
        </authorList>
    </citation>
    <scope>NUCLEOTIDE SEQUENCE</scope>
    <source>
        <strain evidence="3">ST0316</strain>
    </source>
</reference>
<keyword evidence="2" id="KW-0479">Metal-binding</keyword>
<evidence type="ECO:0000256" key="2">
    <source>
        <dbReference type="ARBA" id="ARBA00022723"/>
    </source>
</evidence>
<dbReference type="EMBL" id="AP026560">
    <property type="protein sequence ID" value="BDP42985.1"/>
    <property type="molecule type" value="Genomic_DNA"/>
</dbReference>